<dbReference type="PANTHER" id="PTHR33327">
    <property type="entry name" value="ENDONUCLEASE"/>
    <property type="match status" value="1"/>
</dbReference>
<keyword evidence="2" id="KW-1185">Reference proteome</keyword>
<reference evidence="1" key="1">
    <citation type="submission" date="2020-08" db="EMBL/GenBank/DDBJ databases">
        <title>Multicomponent nature underlies the extraordinary mechanical properties of spider dragline silk.</title>
        <authorList>
            <person name="Kono N."/>
            <person name="Nakamura H."/>
            <person name="Mori M."/>
            <person name="Yoshida Y."/>
            <person name="Ohtoshi R."/>
            <person name="Malay A.D."/>
            <person name="Moran D.A.P."/>
            <person name="Tomita M."/>
            <person name="Numata K."/>
            <person name="Arakawa K."/>
        </authorList>
    </citation>
    <scope>NUCLEOTIDE SEQUENCE</scope>
</reference>
<dbReference type="SUPFAM" id="SSF47060">
    <property type="entry name" value="S15/NS1 RNA-binding domain"/>
    <property type="match status" value="1"/>
</dbReference>
<gene>
    <name evidence="1" type="primary">AVEN_20169_1</name>
    <name evidence="1" type="ORF">NPIL_462421</name>
</gene>
<dbReference type="AlphaFoldDB" id="A0A8X6N646"/>
<proteinExistence type="predicted"/>
<protein>
    <submittedName>
        <fullName evidence="1">Uncharacterized protein</fullName>
    </submittedName>
</protein>
<organism evidence="1 2">
    <name type="scientific">Nephila pilipes</name>
    <name type="common">Giant wood spider</name>
    <name type="synonym">Nephila maculata</name>
    <dbReference type="NCBI Taxonomy" id="299642"/>
    <lineage>
        <taxon>Eukaryota</taxon>
        <taxon>Metazoa</taxon>
        <taxon>Ecdysozoa</taxon>
        <taxon>Arthropoda</taxon>
        <taxon>Chelicerata</taxon>
        <taxon>Arachnida</taxon>
        <taxon>Araneae</taxon>
        <taxon>Araneomorphae</taxon>
        <taxon>Entelegynae</taxon>
        <taxon>Araneoidea</taxon>
        <taxon>Nephilidae</taxon>
        <taxon>Nephila</taxon>
    </lineage>
</organism>
<dbReference type="EMBL" id="BMAW01100603">
    <property type="protein sequence ID" value="GFS95883.1"/>
    <property type="molecule type" value="Genomic_DNA"/>
</dbReference>
<sequence>MQAILASLNENLDPLATVADEINDLSFPQGINSVAATSNHNTAHFEQQIAQLTQQVSELTSFMKPSRSPARNSKNIHIRSDPRNRFKRYQESINGYCFYQTNFGSNAKKQSTPCSFHSEN</sequence>
<accession>A0A8X6N646</accession>
<evidence type="ECO:0000313" key="2">
    <source>
        <dbReference type="Proteomes" id="UP000887013"/>
    </source>
</evidence>
<dbReference type="OrthoDB" id="6431867at2759"/>
<dbReference type="Proteomes" id="UP000887013">
    <property type="component" value="Unassembled WGS sequence"/>
</dbReference>
<dbReference type="PANTHER" id="PTHR33327:SF3">
    <property type="entry name" value="RNA-DIRECTED DNA POLYMERASE"/>
    <property type="match status" value="1"/>
</dbReference>
<evidence type="ECO:0000313" key="1">
    <source>
        <dbReference type="EMBL" id="GFS95883.1"/>
    </source>
</evidence>
<dbReference type="InterPro" id="IPR009068">
    <property type="entry name" value="uS15_NS1_RNA-bd_sf"/>
</dbReference>
<name>A0A8X6N646_NEPPI</name>
<comment type="caution">
    <text evidence="1">The sequence shown here is derived from an EMBL/GenBank/DDBJ whole genome shotgun (WGS) entry which is preliminary data.</text>
</comment>